<accession>A0A5J5FA43</accession>
<dbReference type="AlphaFoldDB" id="A0A5J5FA43"/>
<keyword evidence="2" id="KW-1185">Reference proteome</keyword>
<protein>
    <submittedName>
        <fullName evidence="1">Uncharacterized protein</fullName>
    </submittedName>
</protein>
<dbReference type="Proteomes" id="UP000326924">
    <property type="component" value="Unassembled WGS sequence"/>
</dbReference>
<reference evidence="1 2" key="1">
    <citation type="submission" date="2019-09" db="EMBL/GenBank/DDBJ databases">
        <title>Draft genome of the ectomycorrhizal ascomycete Sphaerosporella brunnea.</title>
        <authorList>
            <consortium name="DOE Joint Genome Institute"/>
            <person name="Benucci G.M."/>
            <person name="Marozzi G."/>
            <person name="Antonielli L."/>
            <person name="Sanchez S."/>
            <person name="Marco P."/>
            <person name="Wang X."/>
            <person name="Falini L.B."/>
            <person name="Barry K."/>
            <person name="Haridas S."/>
            <person name="Lipzen A."/>
            <person name="Labutti K."/>
            <person name="Grigoriev I.V."/>
            <person name="Murat C."/>
            <person name="Martin F."/>
            <person name="Albertini E."/>
            <person name="Donnini D."/>
            <person name="Bonito G."/>
        </authorList>
    </citation>
    <scope>NUCLEOTIDE SEQUENCE [LARGE SCALE GENOMIC DNA]</scope>
    <source>
        <strain evidence="1 2">Sb_GMNB300</strain>
    </source>
</reference>
<dbReference type="InParanoid" id="A0A5J5FA43"/>
<name>A0A5J5FA43_9PEZI</name>
<proteinExistence type="predicted"/>
<evidence type="ECO:0000313" key="1">
    <source>
        <dbReference type="EMBL" id="KAA8913889.1"/>
    </source>
</evidence>
<evidence type="ECO:0000313" key="2">
    <source>
        <dbReference type="Proteomes" id="UP000326924"/>
    </source>
</evidence>
<dbReference type="EMBL" id="VXIS01000011">
    <property type="protein sequence ID" value="KAA8913889.1"/>
    <property type="molecule type" value="Genomic_DNA"/>
</dbReference>
<comment type="caution">
    <text evidence="1">The sequence shown here is derived from an EMBL/GenBank/DDBJ whole genome shotgun (WGS) entry which is preliminary data.</text>
</comment>
<organism evidence="1 2">
    <name type="scientific">Sphaerosporella brunnea</name>
    <dbReference type="NCBI Taxonomy" id="1250544"/>
    <lineage>
        <taxon>Eukaryota</taxon>
        <taxon>Fungi</taxon>
        <taxon>Dikarya</taxon>
        <taxon>Ascomycota</taxon>
        <taxon>Pezizomycotina</taxon>
        <taxon>Pezizomycetes</taxon>
        <taxon>Pezizales</taxon>
        <taxon>Pyronemataceae</taxon>
        <taxon>Sphaerosporella</taxon>
    </lineage>
</organism>
<gene>
    <name evidence="1" type="ORF">FN846DRAFT_38579</name>
</gene>
<sequence length="203" mass="22706">MPDVLVPSRPTFCPHFQLPHPVSSHTLSHAGLSPPARDMHPFLHLTAASTESMGKVALWDSGISNLTAARAVSTLSRAKIINLLPSGGTSRSWLEYFYSNKRPSSQNRAEFTGREASPSGFLQGTFSPVLKYDDFGLKLEKNRVGSFYRDMQLPKGSQEELLFGWMGFPSLRAWGLSFGPRYKLRGHLHLPAINLFHRRIRTV</sequence>